<keyword evidence="2" id="KW-1185">Reference proteome</keyword>
<accession>A0A4R0RFR0</accession>
<evidence type="ECO:0000313" key="2">
    <source>
        <dbReference type="Proteomes" id="UP000292702"/>
    </source>
</evidence>
<evidence type="ECO:0000313" key="1">
    <source>
        <dbReference type="EMBL" id="TCD66086.1"/>
    </source>
</evidence>
<gene>
    <name evidence="1" type="ORF">EIP91_001844</name>
</gene>
<dbReference type="OrthoDB" id="2748701at2759"/>
<proteinExistence type="predicted"/>
<sequence length="337" mass="37468">MNMDHCPVEIVAHIFSLACTDDDSTSRSLSLVSRGFRAVSEPLQFRCLAISSYDKLKGITQHLSAKPPHLRQVKHLFIDVHPQGNSRRGSGVSSTVALVVELLNIVAPDLQSCTLCTQEHWSALLPLHLPALTELTLYTHLSAQSFTQSLQAPKLKFLHIACYSSFPSKLADCFTRIAPDLTHLRISGVSQDRDNGDLLEAVASLSPGSEAEPDVHSDPPATHNMSACAFPASLRTLVVAQAATRAIRFDSVYCLYTYLASQLERLGAEDTSGRLHVLKLAPYKRATMYWDFLAYDEQVLELREQWRSRLEGGCGCWNPKQVRVIPLTSRKPWLEVM</sequence>
<dbReference type="EMBL" id="RWJN01000150">
    <property type="protein sequence ID" value="TCD66086.1"/>
    <property type="molecule type" value="Genomic_DNA"/>
</dbReference>
<reference evidence="1 2" key="1">
    <citation type="submission" date="2018-11" db="EMBL/GenBank/DDBJ databases">
        <title>Genome assembly of Steccherinum ochraceum LE-BIN_3174, the white-rot fungus of the Steccherinaceae family (The Residual Polyporoid clade, Polyporales, Basidiomycota).</title>
        <authorList>
            <person name="Fedorova T.V."/>
            <person name="Glazunova O.A."/>
            <person name="Landesman E.O."/>
            <person name="Moiseenko K.V."/>
            <person name="Psurtseva N.V."/>
            <person name="Savinova O.S."/>
            <person name="Shakhova N.V."/>
            <person name="Tyazhelova T.V."/>
            <person name="Vasina D.V."/>
        </authorList>
    </citation>
    <scope>NUCLEOTIDE SEQUENCE [LARGE SCALE GENOMIC DNA]</scope>
    <source>
        <strain evidence="1 2">LE-BIN_3174</strain>
    </source>
</reference>
<comment type="caution">
    <text evidence="1">The sequence shown here is derived from an EMBL/GenBank/DDBJ whole genome shotgun (WGS) entry which is preliminary data.</text>
</comment>
<name>A0A4R0RFR0_9APHY</name>
<protein>
    <recommendedName>
        <fullName evidence="3">F-box domain-containing protein</fullName>
    </recommendedName>
</protein>
<evidence type="ECO:0008006" key="3">
    <source>
        <dbReference type="Google" id="ProtNLM"/>
    </source>
</evidence>
<organism evidence="1 2">
    <name type="scientific">Steccherinum ochraceum</name>
    <dbReference type="NCBI Taxonomy" id="92696"/>
    <lineage>
        <taxon>Eukaryota</taxon>
        <taxon>Fungi</taxon>
        <taxon>Dikarya</taxon>
        <taxon>Basidiomycota</taxon>
        <taxon>Agaricomycotina</taxon>
        <taxon>Agaricomycetes</taxon>
        <taxon>Polyporales</taxon>
        <taxon>Steccherinaceae</taxon>
        <taxon>Steccherinum</taxon>
    </lineage>
</organism>
<dbReference type="Proteomes" id="UP000292702">
    <property type="component" value="Unassembled WGS sequence"/>
</dbReference>
<dbReference type="AlphaFoldDB" id="A0A4R0RFR0"/>